<feature type="active site" description="Proton acceptor; for dehydratase activity" evidence="6">
    <location>
        <position position="1336"/>
    </location>
</feature>
<dbReference type="SUPFAM" id="SSF53901">
    <property type="entry name" value="Thiolase-like"/>
    <property type="match status" value="1"/>
</dbReference>
<dbReference type="Pfam" id="PF00550">
    <property type="entry name" value="PP-binding"/>
    <property type="match status" value="2"/>
</dbReference>
<dbReference type="Pfam" id="PF21089">
    <property type="entry name" value="PKS_DH_N"/>
    <property type="match status" value="1"/>
</dbReference>
<feature type="domain" description="Carrier" evidence="7">
    <location>
        <begin position="1651"/>
        <end position="1729"/>
    </location>
</feature>
<dbReference type="InterPro" id="IPR049551">
    <property type="entry name" value="PKS_DH_C"/>
</dbReference>
<dbReference type="InterPro" id="IPR032088">
    <property type="entry name" value="SAT"/>
</dbReference>
<proteinExistence type="predicted"/>
<keyword evidence="4" id="KW-0808">Transferase</keyword>
<evidence type="ECO:0000256" key="5">
    <source>
        <dbReference type="ARBA" id="ARBA00023026"/>
    </source>
</evidence>
<dbReference type="GO" id="GO:0031177">
    <property type="term" value="F:phosphopantetheine binding"/>
    <property type="evidence" value="ECO:0007669"/>
    <property type="project" value="InterPro"/>
</dbReference>
<dbReference type="Pfam" id="PF16073">
    <property type="entry name" value="SAT"/>
    <property type="match status" value="1"/>
</dbReference>
<dbReference type="NCBIfam" id="TIGR04532">
    <property type="entry name" value="PT_fungal_PKS"/>
    <property type="match status" value="1"/>
</dbReference>
<dbReference type="InterPro" id="IPR036736">
    <property type="entry name" value="ACP-like_sf"/>
</dbReference>
<protein>
    <submittedName>
        <fullName evidence="10">Type I Iterative PKS</fullName>
    </submittedName>
</protein>
<dbReference type="SMART" id="SM00827">
    <property type="entry name" value="PKS_AT"/>
    <property type="match status" value="1"/>
</dbReference>
<dbReference type="InterPro" id="IPR016035">
    <property type="entry name" value="Acyl_Trfase/lysoPLipase"/>
</dbReference>
<reference evidence="10" key="1">
    <citation type="submission" date="2020-07" db="EMBL/GenBank/DDBJ databases">
        <authorList>
            <person name="Nieuwenhuis M."/>
            <person name="Van De Peppel L.J.J."/>
        </authorList>
    </citation>
    <scope>NUCLEOTIDE SEQUENCE</scope>
    <source>
        <strain evidence="10">AP01</strain>
        <tissue evidence="10">Mycelium</tissue>
    </source>
</reference>
<evidence type="ECO:0000259" key="7">
    <source>
        <dbReference type="PROSITE" id="PS50075"/>
    </source>
</evidence>
<dbReference type="PANTHER" id="PTHR43775">
    <property type="entry name" value="FATTY ACID SYNTHASE"/>
    <property type="match status" value="1"/>
</dbReference>
<accession>A0A9P7G5N6</accession>
<evidence type="ECO:0000259" key="9">
    <source>
        <dbReference type="PROSITE" id="PS52019"/>
    </source>
</evidence>
<feature type="region of interest" description="N-terminal hotdog fold" evidence="6">
    <location>
        <begin position="1302"/>
        <end position="1434"/>
    </location>
</feature>
<keyword evidence="5" id="KW-0843">Virulence</keyword>
<dbReference type="PROSITE" id="PS50075">
    <property type="entry name" value="CARRIER"/>
    <property type="match status" value="2"/>
</dbReference>
<feature type="domain" description="Carrier" evidence="7">
    <location>
        <begin position="1763"/>
        <end position="1840"/>
    </location>
</feature>
<dbReference type="InterPro" id="IPR016039">
    <property type="entry name" value="Thiolase-like"/>
</dbReference>
<dbReference type="GO" id="GO:0044550">
    <property type="term" value="P:secondary metabolite biosynthetic process"/>
    <property type="evidence" value="ECO:0007669"/>
    <property type="project" value="TreeGrafter"/>
</dbReference>
<comment type="caution">
    <text evidence="10">The sequence shown here is derived from an EMBL/GenBank/DDBJ whole genome shotgun (WGS) entry which is preliminary data.</text>
</comment>
<dbReference type="InterPro" id="IPR016036">
    <property type="entry name" value="Malonyl_transacylase_ACP-bd"/>
</dbReference>
<dbReference type="EMBL" id="JABCKV010000074">
    <property type="protein sequence ID" value="KAG5644334.1"/>
    <property type="molecule type" value="Genomic_DNA"/>
</dbReference>
<keyword evidence="2" id="KW-0596">Phosphopantetheine</keyword>
<keyword evidence="11" id="KW-1185">Reference proteome</keyword>
<dbReference type="InterPro" id="IPR018201">
    <property type="entry name" value="Ketoacyl_synth_AS"/>
</dbReference>
<keyword evidence="3" id="KW-0597">Phosphoprotein</keyword>
<dbReference type="InterPro" id="IPR020841">
    <property type="entry name" value="PKS_Beta-ketoAc_synthase_dom"/>
</dbReference>
<comment type="pathway">
    <text evidence="1">Secondary metabolite biosynthesis.</text>
</comment>
<dbReference type="InterPro" id="IPR001227">
    <property type="entry name" value="Ac_transferase_dom_sf"/>
</dbReference>
<dbReference type="InterPro" id="IPR049552">
    <property type="entry name" value="PKS_DH_N"/>
</dbReference>
<dbReference type="InterPro" id="IPR049900">
    <property type="entry name" value="PKS_mFAS_DH"/>
</dbReference>
<dbReference type="InterPro" id="IPR030918">
    <property type="entry name" value="PT_fungal_PKS"/>
</dbReference>
<evidence type="ECO:0000256" key="4">
    <source>
        <dbReference type="ARBA" id="ARBA00022679"/>
    </source>
</evidence>
<dbReference type="InterPro" id="IPR050091">
    <property type="entry name" value="PKS_NRPS_Biosynth_Enz"/>
</dbReference>
<evidence type="ECO:0000313" key="11">
    <source>
        <dbReference type="Proteomes" id="UP000775547"/>
    </source>
</evidence>
<dbReference type="SMART" id="SM00825">
    <property type="entry name" value="PKS_KS"/>
    <property type="match status" value="1"/>
</dbReference>
<dbReference type="GO" id="GO:0004315">
    <property type="term" value="F:3-oxoacyl-[acyl-carrier-protein] synthase activity"/>
    <property type="evidence" value="ECO:0007669"/>
    <property type="project" value="InterPro"/>
</dbReference>
<dbReference type="PANTHER" id="PTHR43775:SF21">
    <property type="entry name" value="NON-REDUCING POLYKETIDE SYNTHASE AUSA-RELATED"/>
    <property type="match status" value="1"/>
</dbReference>
<feature type="domain" description="Ketosynthase family 3 (KS3)" evidence="8">
    <location>
        <begin position="395"/>
        <end position="821"/>
    </location>
</feature>
<gene>
    <name evidence="10" type="ORF">DXG03_008693</name>
</gene>
<evidence type="ECO:0000259" key="8">
    <source>
        <dbReference type="PROSITE" id="PS52004"/>
    </source>
</evidence>
<dbReference type="Gene3D" id="3.30.70.3290">
    <property type="match status" value="1"/>
</dbReference>
<organism evidence="10 11">
    <name type="scientific">Asterophora parasitica</name>
    <dbReference type="NCBI Taxonomy" id="117018"/>
    <lineage>
        <taxon>Eukaryota</taxon>
        <taxon>Fungi</taxon>
        <taxon>Dikarya</taxon>
        <taxon>Basidiomycota</taxon>
        <taxon>Agaricomycotina</taxon>
        <taxon>Agaricomycetes</taxon>
        <taxon>Agaricomycetidae</taxon>
        <taxon>Agaricales</taxon>
        <taxon>Tricholomatineae</taxon>
        <taxon>Lyophyllaceae</taxon>
        <taxon>Asterophora</taxon>
    </lineage>
</organism>
<evidence type="ECO:0000256" key="2">
    <source>
        <dbReference type="ARBA" id="ARBA00022450"/>
    </source>
</evidence>
<dbReference type="CDD" id="cd00833">
    <property type="entry name" value="PKS"/>
    <property type="match status" value="1"/>
</dbReference>
<reference evidence="10" key="2">
    <citation type="submission" date="2021-10" db="EMBL/GenBank/DDBJ databases">
        <title>Phylogenomics reveals ancestral predisposition of the termite-cultivated fungus Termitomyces towards a domesticated lifestyle.</title>
        <authorList>
            <person name="Auxier B."/>
            <person name="Grum-Grzhimaylo A."/>
            <person name="Cardenas M.E."/>
            <person name="Lodge J.D."/>
            <person name="Laessoe T."/>
            <person name="Pedersen O."/>
            <person name="Smith M.E."/>
            <person name="Kuyper T.W."/>
            <person name="Franco-Molano E.A."/>
            <person name="Baroni T.J."/>
            <person name="Aanen D.K."/>
        </authorList>
    </citation>
    <scope>NUCLEOTIDE SEQUENCE</scope>
    <source>
        <strain evidence="10">AP01</strain>
        <tissue evidence="10">Mycelium</tissue>
    </source>
</reference>
<dbReference type="PROSITE" id="PS52019">
    <property type="entry name" value="PKS_MFAS_DH"/>
    <property type="match status" value="1"/>
</dbReference>
<evidence type="ECO:0000256" key="6">
    <source>
        <dbReference type="PROSITE-ProRule" id="PRU01363"/>
    </source>
</evidence>
<dbReference type="SMART" id="SM00823">
    <property type="entry name" value="PKS_PP"/>
    <property type="match status" value="2"/>
</dbReference>
<dbReference type="Pfam" id="PF00975">
    <property type="entry name" value="Thioesterase"/>
    <property type="match status" value="1"/>
</dbReference>
<dbReference type="InterPro" id="IPR009081">
    <property type="entry name" value="PP-bd_ACP"/>
</dbReference>
<dbReference type="Pfam" id="PF22621">
    <property type="entry name" value="CurL-like_PKS_C"/>
    <property type="match status" value="1"/>
</dbReference>
<dbReference type="InterPro" id="IPR014030">
    <property type="entry name" value="Ketoacyl_synth_N"/>
</dbReference>
<dbReference type="Gene3D" id="3.40.366.10">
    <property type="entry name" value="Malonyl-Coenzyme A Acyl Carrier Protein, domain 2"/>
    <property type="match status" value="3"/>
</dbReference>
<feature type="domain" description="PKS/mFAS DH" evidence="9">
    <location>
        <begin position="1302"/>
        <end position="1612"/>
    </location>
</feature>
<dbReference type="InterPro" id="IPR020806">
    <property type="entry name" value="PKS_PP-bd"/>
</dbReference>
<dbReference type="Pfam" id="PF00698">
    <property type="entry name" value="Acyl_transf_1"/>
    <property type="match status" value="1"/>
</dbReference>
<dbReference type="InterPro" id="IPR014043">
    <property type="entry name" value="Acyl_transferase_dom"/>
</dbReference>
<dbReference type="PROSITE" id="PS00606">
    <property type="entry name" value="KS3_1"/>
    <property type="match status" value="1"/>
</dbReference>
<evidence type="ECO:0000313" key="10">
    <source>
        <dbReference type="EMBL" id="KAG5644334.1"/>
    </source>
</evidence>
<dbReference type="GO" id="GO:0006633">
    <property type="term" value="P:fatty acid biosynthetic process"/>
    <property type="evidence" value="ECO:0007669"/>
    <property type="project" value="InterPro"/>
</dbReference>
<feature type="active site" description="Proton donor; for dehydratase activity" evidence="6">
    <location>
        <position position="1523"/>
    </location>
</feature>
<dbReference type="InterPro" id="IPR042104">
    <property type="entry name" value="PKS_dehydratase_sf"/>
</dbReference>
<name>A0A9P7G5N6_9AGAR</name>
<dbReference type="SUPFAM" id="SSF52151">
    <property type="entry name" value="FabD/lysophospholipase-like"/>
    <property type="match status" value="2"/>
</dbReference>
<dbReference type="Gene3D" id="3.10.129.110">
    <property type="entry name" value="Polyketide synthase dehydratase"/>
    <property type="match status" value="1"/>
</dbReference>
<dbReference type="InterPro" id="IPR014031">
    <property type="entry name" value="Ketoacyl_synth_C"/>
</dbReference>
<sequence length="2094" mass="226773">MVAASPPPLHLPVFAGQGTTAAAAPQTRQRAILDASSRSGSILLSACHEAFHRELSSLSAPETLHVAVDIADFSKPEDLLSWPEGRYLQNPVISGSTLFLLQTLRYLSFIEETGISSDSLTPFSDVLKKNSEHGLGVLGFSSGILPACVVATSTSTFSYISTAVEAYRLALWVGIRSQLYRRDTLKCGSLNLDTKLPWSLVFIGMSRMEAEVAISSFSKGLETPSVYITAIIDDTCVTVSGRPDVLSAFSAFVTAERDSVVHATSVDTLYHSPIHVNTTRERLLADVTSRSIKLPQFCDIKVPIRSTFTGHAITKDEPSGSLLESVVDMLLTQPVNWNLVVEDVIRSSPDSTPIRLLNVGPGAGLARGIERVFPPGYLSVIDLANTTRQERKAKQEPIAIIGMAVNMPGAPNVSKLWEILEHGINTISEIPEHRFKVSDYNEGQNPKRTMKAHTGNFIDAVDDFDNKFFKISPREARSMDPQQRILLHTAYEALEDSGYVPNATPTTNPETFGCYIGVATHDYIQNLRDNIDVYYSPGTLKAFLSGRISYAMQLSGPSIVVDTACSSSNVALYQGARALMNGDCDSALVGGVNIVSSPDMFLGLDRAHFLSPTGQCKAFDASADGYSRSEGCGVFVLKRLSDALAENDRILGVIRGIEVNQSGLAHSITHPHAPTQAALFRRVLENSNVDPSRVNVVEAHGTGTQAGDPNELESIRSVFSVQRSAENPLHITSIKANIGHLEAASGAAGLAKLLLMLQHKRIPRQISLKHLNPRIAPLDSDNTIIDTVNVHWPPSHAGMTRLALLNNFGAAGSNTALLLEEHAASRVREVADQMSYVFGLSAKDDATLEILRSKFLHYLESVEEPLSDIAYTSTARRQIYDHRLAISANTVEDLIGKLRRALAVQTSSKDARVVFVFSGQGGQYLGMGNALYRTSPLFRRYIDDCHGILVSGGFPGVLAIITADGQTSGLSTSDEFQAYQASIFALQYALAKLWMSWGLSPTAVVGHSLGEYAALVIANVVSLKDALFIVAHRVRLMVQSCALRTTGMMAVNLGSASVHEALHASPEFSVLSIACFNSPIDCVVAGPLACLKTFKAYLDAQIGCKNIILAVPFGYHSLAMAPLLDDLTAVARGASLNAPTIPIVSNVLGRVVSPGDSSVFNATYFARHCVEPVQFYRGVQALAAHSSKIPIDAWIEIGPHPTTLPMLKSNGSLPRDSILLGSLRRQQDPWTTLTTGLSQLYSAGVNVRWRATFAHVNSVRCISLPSYPFSPKKFWVDYLEPQPVGDGSTSEVSLVAPMATGYPMLDSWKQRPNEENGFIAMFTTPIRSLARWISGHTVGGTSLCPASVYIEQALSGIHLACHHLGIALQDTHTILRQLVFTKPLVYEESVGRVVVVSITIQERSGMFSISSLSGSSQEETIHAHGEYRLQSTLQTVTKFTRTLPTISRYMAAVVRPSTGQPPEVFSTRTAYEVIFPRVVDYSKQYHTMRSITVDASSMEGCADVCLPTDHDRGKFVVHPVFMDTLLHVAGFVANLQGGPNDAFICSEVGAVKVIPHLVSNDAAYTVYCSNAWVPEDGMVLADTYAVLCAEPRRIVAHMKGMQFRRVPLDRFKRGLSLAAGKGLSRPSELQPSISIKPQQSHLSFSSSTSTSVSPNLHGTIVDIISQTCDLKPQDVDVNTDLASLGVDSLMSIEIFGRLGHAFPDASLNAHTLSFCTTVADIIREVSTKINSRTSAGNYSPTTTFSGTSTPRTLVTEDTLSEPPHLLAGEPDVKRILASVLDVGIRDVEDDVEFENLGLDSLTSIEALHALKAECSLDLPNNFFTKFHTPRAAQSYLTSRLSKPSEPVRPCAIDKKATSTDITSLLRLDTVPLPIQSSNPGRLPLFLIHDGSGLVNYLERLSQMGRPVWGVHNPKFPTARAWDSVGQMAKSYADLISGVATGPVLLGGWSFGGVAAYEVAGHLERQGIRVQGILLIDSPSPTNHVPLSDSLIDSILSLDGRGSSSELGRLVKAQFSMNSRLLGKYKPEYVSGRCPPLVLLRSREGFSPAGVDVPSWLSNRSDPRLISAGWESLSGSQVQAVSLQMIEGCDYLERL</sequence>
<dbReference type="Gene3D" id="3.40.50.1820">
    <property type="entry name" value="alpha/beta hydrolase"/>
    <property type="match status" value="1"/>
</dbReference>
<evidence type="ECO:0000256" key="1">
    <source>
        <dbReference type="ARBA" id="ARBA00005179"/>
    </source>
</evidence>
<dbReference type="GO" id="GO:0004312">
    <property type="term" value="F:fatty acid synthase activity"/>
    <property type="evidence" value="ECO:0007669"/>
    <property type="project" value="TreeGrafter"/>
</dbReference>
<dbReference type="Pfam" id="PF02801">
    <property type="entry name" value="Ketoacyl-synt_C"/>
    <property type="match status" value="1"/>
</dbReference>
<dbReference type="Gene3D" id="3.40.47.10">
    <property type="match status" value="1"/>
</dbReference>
<dbReference type="OrthoDB" id="329835at2759"/>
<dbReference type="SUPFAM" id="SSF53474">
    <property type="entry name" value="alpha/beta-Hydrolases"/>
    <property type="match status" value="1"/>
</dbReference>
<dbReference type="Pfam" id="PF14765">
    <property type="entry name" value="PS-DH"/>
    <property type="match status" value="1"/>
</dbReference>
<dbReference type="InterPro" id="IPR029058">
    <property type="entry name" value="AB_hydrolase_fold"/>
</dbReference>
<dbReference type="Gene3D" id="1.10.1200.10">
    <property type="entry name" value="ACP-like"/>
    <property type="match status" value="2"/>
</dbReference>
<dbReference type="SUPFAM" id="SSF55048">
    <property type="entry name" value="Probable ACP-binding domain of malonyl-CoA ACP transacylase"/>
    <property type="match status" value="1"/>
</dbReference>
<dbReference type="Pfam" id="PF00109">
    <property type="entry name" value="ketoacyl-synt"/>
    <property type="match status" value="1"/>
</dbReference>
<dbReference type="SUPFAM" id="SSF47336">
    <property type="entry name" value="ACP-like"/>
    <property type="match status" value="2"/>
</dbReference>
<dbReference type="PROSITE" id="PS52004">
    <property type="entry name" value="KS3_2"/>
    <property type="match status" value="1"/>
</dbReference>
<dbReference type="Proteomes" id="UP000775547">
    <property type="component" value="Unassembled WGS sequence"/>
</dbReference>
<evidence type="ECO:0000256" key="3">
    <source>
        <dbReference type="ARBA" id="ARBA00022553"/>
    </source>
</evidence>
<feature type="region of interest" description="C-terminal hotdog fold" evidence="6">
    <location>
        <begin position="1459"/>
        <end position="1612"/>
    </location>
</feature>
<dbReference type="InterPro" id="IPR001031">
    <property type="entry name" value="Thioesterase"/>
</dbReference>